<proteinExistence type="predicted"/>
<name>A0A0M8ZYP8_9HYME</name>
<dbReference type="EMBL" id="KQ435794">
    <property type="protein sequence ID" value="KOX73810.1"/>
    <property type="molecule type" value="Genomic_DNA"/>
</dbReference>
<accession>A0A0M8ZYP8</accession>
<keyword evidence="2" id="KW-1185">Reference proteome</keyword>
<protein>
    <submittedName>
        <fullName evidence="1">Uncharacterized protein</fullName>
    </submittedName>
</protein>
<sequence length="312" mass="37202">MEFEFHNLSERKKNKEKEILIKLFLELELLAILLFLNNFEFEYSSFRKLVFNGEANSRRESFFLVGKLAFGKLVSAHVKQNRTVKVGSRSGMEFLIEITRRFKKIVHSSQRLIQVSKQVYWIVKRVGEGHSSLMFKQLLLANFHGLSDYYVCYGKLTDKNVYFFTQHLSYFDHFKDDYELVKQLAKVACDYTSSLTLFQRDAIKSVITMLNFTLEDYRDFNFGNILSTAQWQLRVEIMMKFIFHLRRKNGGKKLLAHPIYIAKYYLRHCQKGRIFSGTLPQKLLLIWHKTFNKIILYKEFYKLSLKTVFYKE</sequence>
<evidence type="ECO:0000313" key="1">
    <source>
        <dbReference type="EMBL" id="KOX73810.1"/>
    </source>
</evidence>
<dbReference type="AlphaFoldDB" id="A0A0M8ZYP8"/>
<reference evidence="1 2" key="1">
    <citation type="submission" date="2015-07" db="EMBL/GenBank/DDBJ databases">
        <title>The genome of Melipona quadrifasciata.</title>
        <authorList>
            <person name="Pan H."/>
            <person name="Kapheim K."/>
        </authorList>
    </citation>
    <scope>NUCLEOTIDE SEQUENCE [LARGE SCALE GENOMIC DNA]</scope>
    <source>
        <strain evidence="1">0111107301</strain>
        <tissue evidence="1">Whole body</tissue>
    </source>
</reference>
<organism evidence="1 2">
    <name type="scientific">Melipona quadrifasciata</name>
    <dbReference type="NCBI Taxonomy" id="166423"/>
    <lineage>
        <taxon>Eukaryota</taxon>
        <taxon>Metazoa</taxon>
        <taxon>Ecdysozoa</taxon>
        <taxon>Arthropoda</taxon>
        <taxon>Hexapoda</taxon>
        <taxon>Insecta</taxon>
        <taxon>Pterygota</taxon>
        <taxon>Neoptera</taxon>
        <taxon>Endopterygota</taxon>
        <taxon>Hymenoptera</taxon>
        <taxon>Apocrita</taxon>
        <taxon>Aculeata</taxon>
        <taxon>Apoidea</taxon>
        <taxon>Anthophila</taxon>
        <taxon>Apidae</taxon>
        <taxon>Melipona</taxon>
    </lineage>
</organism>
<dbReference type="Proteomes" id="UP000053105">
    <property type="component" value="Unassembled WGS sequence"/>
</dbReference>
<evidence type="ECO:0000313" key="2">
    <source>
        <dbReference type="Proteomes" id="UP000053105"/>
    </source>
</evidence>
<gene>
    <name evidence="1" type="ORF">WN51_13888</name>
</gene>